<comment type="caution">
    <text evidence="5">The sequence shown here is derived from an EMBL/GenBank/DDBJ whole genome shotgun (WGS) entry which is preliminary data.</text>
</comment>
<keyword evidence="6" id="KW-1185">Reference proteome</keyword>
<dbReference type="InterPro" id="IPR002068">
    <property type="entry name" value="A-crystallin/Hsp20_dom"/>
</dbReference>
<proteinExistence type="inferred from homology"/>
<reference evidence="5 6" key="1">
    <citation type="journal article" date="2019" name="Int. J. Syst. Evol. Microbiol.">
        <title>The Global Catalogue of Microorganisms (GCM) 10K type strain sequencing project: providing services to taxonomists for standard genome sequencing and annotation.</title>
        <authorList>
            <consortium name="The Broad Institute Genomics Platform"/>
            <consortium name="The Broad Institute Genome Sequencing Center for Infectious Disease"/>
            <person name="Wu L."/>
            <person name="Ma J."/>
        </authorList>
    </citation>
    <scope>NUCLEOTIDE SEQUENCE [LARGE SCALE GENOMIC DNA]</scope>
    <source>
        <strain evidence="5 6">NBRC 111368</strain>
    </source>
</reference>
<protein>
    <submittedName>
        <fullName evidence="5">Hsp20 family protein</fullName>
    </submittedName>
</protein>
<dbReference type="Pfam" id="PF00011">
    <property type="entry name" value="HSP20"/>
    <property type="match status" value="1"/>
</dbReference>
<name>A0ABD5S462_9EURY</name>
<dbReference type="InterPro" id="IPR008978">
    <property type="entry name" value="HSP20-like_chaperone"/>
</dbReference>
<dbReference type="EMBL" id="JBHSWU010001031">
    <property type="protein sequence ID" value="MFC6726316.1"/>
    <property type="molecule type" value="Genomic_DNA"/>
</dbReference>
<feature type="domain" description="SHSP" evidence="4">
    <location>
        <begin position="1"/>
        <end position="51"/>
    </location>
</feature>
<dbReference type="Proteomes" id="UP001596328">
    <property type="component" value="Unassembled WGS sequence"/>
</dbReference>
<gene>
    <name evidence="5" type="ORF">ACFQE1_18500</name>
</gene>
<dbReference type="CDD" id="cd06464">
    <property type="entry name" value="ACD_sHsps-like"/>
    <property type="match status" value="1"/>
</dbReference>
<feature type="non-terminal residue" evidence="5">
    <location>
        <position position="1"/>
    </location>
</feature>
<evidence type="ECO:0000256" key="1">
    <source>
        <dbReference type="PROSITE-ProRule" id="PRU00285"/>
    </source>
</evidence>
<dbReference type="PROSITE" id="PS01031">
    <property type="entry name" value="SHSP"/>
    <property type="match status" value="1"/>
</dbReference>
<feature type="region of interest" description="Disordered" evidence="3">
    <location>
        <begin position="32"/>
        <end position="51"/>
    </location>
</feature>
<dbReference type="SUPFAM" id="SSF49764">
    <property type="entry name" value="HSP20-like chaperones"/>
    <property type="match status" value="1"/>
</dbReference>
<sequence length="51" mass="5665">ERSRRRVRRTVSLPADVDEEGATATYENGVLTVTLPKPDPDTDEGHEIDIS</sequence>
<evidence type="ECO:0000256" key="2">
    <source>
        <dbReference type="RuleBase" id="RU003616"/>
    </source>
</evidence>
<comment type="similarity">
    <text evidence="1 2">Belongs to the small heat shock protein (HSP20) family.</text>
</comment>
<evidence type="ECO:0000259" key="4">
    <source>
        <dbReference type="PROSITE" id="PS01031"/>
    </source>
</evidence>
<evidence type="ECO:0000313" key="5">
    <source>
        <dbReference type="EMBL" id="MFC6726316.1"/>
    </source>
</evidence>
<evidence type="ECO:0000256" key="3">
    <source>
        <dbReference type="SAM" id="MobiDB-lite"/>
    </source>
</evidence>
<dbReference type="Gene3D" id="2.60.40.790">
    <property type="match status" value="1"/>
</dbReference>
<accession>A0ABD5S462</accession>
<organism evidence="5 6">
    <name type="scientific">Halobium palmae</name>
    <dbReference type="NCBI Taxonomy" id="1776492"/>
    <lineage>
        <taxon>Archaea</taxon>
        <taxon>Methanobacteriati</taxon>
        <taxon>Methanobacteriota</taxon>
        <taxon>Stenosarchaea group</taxon>
        <taxon>Halobacteria</taxon>
        <taxon>Halobacteriales</taxon>
        <taxon>Haloferacaceae</taxon>
        <taxon>Halobium</taxon>
    </lineage>
</organism>
<evidence type="ECO:0000313" key="6">
    <source>
        <dbReference type="Proteomes" id="UP001596328"/>
    </source>
</evidence>
<dbReference type="AlphaFoldDB" id="A0ABD5S462"/>
<feature type="compositionally biased region" description="Basic and acidic residues" evidence="3">
    <location>
        <begin position="38"/>
        <end position="51"/>
    </location>
</feature>